<dbReference type="AlphaFoldDB" id="A0A8X6RS19"/>
<gene>
    <name evidence="2" type="ORF">TNCV_3039751</name>
</gene>
<feature type="compositionally biased region" description="Basic and acidic residues" evidence="1">
    <location>
        <begin position="60"/>
        <end position="76"/>
    </location>
</feature>
<evidence type="ECO:0000313" key="2">
    <source>
        <dbReference type="EMBL" id="GFX99500.1"/>
    </source>
</evidence>
<sequence length="750" mass="82874">MSKEPDKTENSDIIRQLVHSDSEISETLNLDTEEDGNPDSTSNPKLSQEKYPQTVGASENKLEKSKMSFDETEESKNELDCKKCDEGLKNFEGITAHDCFYIETKKSSLHISKVFDHLQEKENSKLITETSVNENISVSSTSKISSPCKISEHDSPQILSLATSKQLYSSSINTLKGDSSRSPTSSVESHKLQSRRSFPSTTTMRCEGKKTKKIFNKYPIYVTPPRRIMPKPSKELKDDSLKIKNSASKNLFESGRRSCIATTNRSPIIEVPNIIGVNYPVYVTPPRQIMPFKELKDDSLKIKNSASKNLFESDRRSCIATTNRSPDIEVPNIISVNYPVYVTPPRRVMNPIPVNLFQSPHMHNTQIIPAFSGNVVIPAPINLNQSSLIYNTATLSHSPERVIISTPVNILQPHVMYITHVPSDSSGGVINPNSVICQPSQIYSTETFTDSSGSVGNPSVVNLIQSRNPSIRNIVQSPQLYNLKTISDSSGSVMEPTPVNLQSSRIYDTETSTKFSGNIVIPGSVSFDQSPRLNNIETLTDTSGSTINPTPVNIFQTPEIKDPTTKTISTQTESEKWDSSESLAIENLGSPKPVSSPLNKNNLKIGFATTISAISPKEKFGHTEREGSDNPTFVTAKETSPTSDDFPIGFKFPRTSRKTFPMTSRKSFPRTTSSRKVTSLGKKIKKKYLSSVKPIRTSSLKTFSQDPIDFKKFGEVSRSQSPMCSSISVDKLTPVNISGKSKALTFATPK</sequence>
<evidence type="ECO:0000256" key="1">
    <source>
        <dbReference type="SAM" id="MobiDB-lite"/>
    </source>
</evidence>
<dbReference type="Proteomes" id="UP000887159">
    <property type="component" value="Unassembled WGS sequence"/>
</dbReference>
<reference evidence="2" key="1">
    <citation type="submission" date="2020-08" db="EMBL/GenBank/DDBJ databases">
        <title>Multicomponent nature underlies the extraordinary mechanical properties of spider dragline silk.</title>
        <authorList>
            <person name="Kono N."/>
            <person name="Nakamura H."/>
            <person name="Mori M."/>
            <person name="Yoshida Y."/>
            <person name="Ohtoshi R."/>
            <person name="Malay A.D."/>
            <person name="Moran D.A.P."/>
            <person name="Tomita M."/>
            <person name="Numata K."/>
            <person name="Arakawa K."/>
        </authorList>
    </citation>
    <scope>NUCLEOTIDE SEQUENCE</scope>
</reference>
<accession>A0A8X6RS19</accession>
<evidence type="ECO:0000313" key="3">
    <source>
        <dbReference type="Proteomes" id="UP000887159"/>
    </source>
</evidence>
<organism evidence="2 3">
    <name type="scientific">Trichonephila clavipes</name>
    <name type="common">Golden silk orbweaver</name>
    <name type="synonym">Nephila clavipes</name>
    <dbReference type="NCBI Taxonomy" id="2585209"/>
    <lineage>
        <taxon>Eukaryota</taxon>
        <taxon>Metazoa</taxon>
        <taxon>Ecdysozoa</taxon>
        <taxon>Arthropoda</taxon>
        <taxon>Chelicerata</taxon>
        <taxon>Arachnida</taxon>
        <taxon>Araneae</taxon>
        <taxon>Araneomorphae</taxon>
        <taxon>Entelegynae</taxon>
        <taxon>Araneoidea</taxon>
        <taxon>Nephilidae</taxon>
        <taxon>Trichonephila</taxon>
    </lineage>
</organism>
<proteinExistence type="predicted"/>
<feature type="region of interest" description="Disordered" evidence="1">
    <location>
        <begin position="173"/>
        <end position="204"/>
    </location>
</feature>
<feature type="compositionally biased region" description="Polar residues" evidence="1">
    <location>
        <begin position="195"/>
        <end position="204"/>
    </location>
</feature>
<keyword evidence="3" id="KW-1185">Reference proteome</keyword>
<feature type="compositionally biased region" description="Basic and acidic residues" evidence="1">
    <location>
        <begin position="1"/>
        <end position="22"/>
    </location>
</feature>
<feature type="compositionally biased region" description="Polar residues" evidence="1">
    <location>
        <begin position="629"/>
        <end position="643"/>
    </location>
</feature>
<name>A0A8X6RS19_TRICX</name>
<feature type="region of interest" description="Disordered" evidence="1">
    <location>
        <begin position="620"/>
        <end position="647"/>
    </location>
</feature>
<comment type="caution">
    <text evidence="2">The sequence shown here is derived from an EMBL/GenBank/DDBJ whole genome shotgun (WGS) entry which is preliminary data.</text>
</comment>
<dbReference type="EMBL" id="BMAU01021212">
    <property type="protein sequence ID" value="GFX99500.1"/>
    <property type="molecule type" value="Genomic_DNA"/>
</dbReference>
<feature type="compositionally biased region" description="Polar residues" evidence="1">
    <location>
        <begin position="173"/>
        <end position="187"/>
    </location>
</feature>
<feature type="region of interest" description="Disordered" evidence="1">
    <location>
        <begin position="1"/>
        <end position="76"/>
    </location>
</feature>
<protein>
    <submittedName>
        <fullName evidence="2">Uncharacterized protein</fullName>
    </submittedName>
</protein>